<dbReference type="InterPro" id="IPR007229">
    <property type="entry name" value="Nic_PRibTrfase-Fam"/>
</dbReference>
<comment type="catalytic activity">
    <reaction evidence="8 9">
        <text>5-phospho-alpha-D-ribose 1-diphosphate + nicotinate + ATP + H2O = nicotinate beta-D-ribonucleotide + ADP + phosphate + diphosphate</text>
        <dbReference type="Rhea" id="RHEA:36163"/>
        <dbReference type="ChEBI" id="CHEBI:15377"/>
        <dbReference type="ChEBI" id="CHEBI:30616"/>
        <dbReference type="ChEBI" id="CHEBI:32544"/>
        <dbReference type="ChEBI" id="CHEBI:33019"/>
        <dbReference type="ChEBI" id="CHEBI:43474"/>
        <dbReference type="ChEBI" id="CHEBI:57502"/>
        <dbReference type="ChEBI" id="CHEBI:58017"/>
        <dbReference type="ChEBI" id="CHEBI:456216"/>
        <dbReference type="EC" id="6.3.4.21"/>
    </reaction>
</comment>
<feature type="domain" description="Nicotinate phosphoribosyltransferase C-terminal" evidence="11">
    <location>
        <begin position="394"/>
        <end position="505"/>
    </location>
</feature>
<evidence type="ECO:0000313" key="12">
    <source>
        <dbReference type="EMBL" id="MBI2877331.1"/>
    </source>
</evidence>
<dbReference type="EMBL" id="JACPRF010000326">
    <property type="protein sequence ID" value="MBI2877331.1"/>
    <property type="molecule type" value="Genomic_DNA"/>
</dbReference>
<keyword evidence="7 9" id="KW-0808">Transferase</keyword>
<protein>
    <recommendedName>
        <fullName evidence="3 9">Nicotinate phosphoribosyltransferase</fullName>
        <ecNumber evidence="3 9">6.3.4.21</ecNumber>
    </recommendedName>
</protein>
<evidence type="ECO:0000256" key="8">
    <source>
        <dbReference type="ARBA" id="ARBA00048668"/>
    </source>
</evidence>
<dbReference type="GO" id="GO:0016757">
    <property type="term" value="F:glycosyltransferase activity"/>
    <property type="evidence" value="ECO:0007669"/>
    <property type="project" value="UniProtKB-KW"/>
</dbReference>
<dbReference type="SUPFAM" id="SSF51690">
    <property type="entry name" value="Nicotinate/Quinolinate PRTase C-terminal domain-like"/>
    <property type="match status" value="1"/>
</dbReference>
<dbReference type="PANTHER" id="PTHR11098:SF1">
    <property type="entry name" value="NICOTINATE PHOSPHORIBOSYLTRANSFERASE"/>
    <property type="match status" value="1"/>
</dbReference>
<accession>A0A932CPV5</accession>
<dbReference type="Gene3D" id="3.20.20.70">
    <property type="entry name" value="Aldolase class I"/>
    <property type="match status" value="1"/>
</dbReference>
<evidence type="ECO:0000256" key="1">
    <source>
        <dbReference type="ARBA" id="ARBA00004952"/>
    </source>
</evidence>
<evidence type="ECO:0000259" key="11">
    <source>
        <dbReference type="Pfam" id="PF17956"/>
    </source>
</evidence>
<dbReference type="Pfam" id="PF17956">
    <property type="entry name" value="NAPRTase_C"/>
    <property type="match status" value="1"/>
</dbReference>
<dbReference type="GO" id="GO:0005829">
    <property type="term" value="C:cytosol"/>
    <property type="evidence" value="ECO:0007669"/>
    <property type="project" value="TreeGrafter"/>
</dbReference>
<dbReference type="InterPro" id="IPR040727">
    <property type="entry name" value="NAPRTase_N"/>
</dbReference>
<dbReference type="GO" id="GO:0034355">
    <property type="term" value="P:NAD+ biosynthetic process via the salvage pathway"/>
    <property type="evidence" value="ECO:0007669"/>
    <property type="project" value="TreeGrafter"/>
</dbReference>
<organism evidence="12 13">
    <name type="scientific">Tectimicrobiota bacterium</name>
    <dbReference type="NCBI Taxonomy" id="2528274"/>
    <lineage>
        <taxon>Bacteria</taxon>
        <taxon>Pseudomonadati</taxon>
        <taxon>Nitrospinota/Tectimicrobiota group</taxon>
        <taxon>Candidatus Tectimicrobiota</taxon>
    </lineage>
</organism>
<dbReference type="InterPro" id="IPR006405">
    <property type="entry name" value="Nic_PRibTrfase_pncB"/>
</dbReference>
<feature type="domain" description="Nicotinate phosphoribosyltransferase N-terminal" evidence="10">
    <location>
        <begin position="13"/>
        <end position="149"/>
    </location>
</feature>
<dbReference type="SUPFAM" id="SSF54675">
    <property type="entry name" value="Nicotinate/Quinolinate PRTase N-terminal domain-like"/>
    <property type="match status" value="1"/>
</dbReference>
<comment type="PTM">
    <text evidence="9">Transiently phosphorylated on a His residue during the reaction cycle. Phosphorylation strongly increases the affinity for substrates and increases the rate of nicotinate D-ribonucleotide production. Dephosphorylation regenerates the low-affinity form of the enzyme, leading to product release.</text>
</comment>
<evidence type="ECO:0000256" key="2">
    <source>
        <dbReference type="ARBA" id="ARBA00010897"/>
    </source>
</evidence>
<dbReference type="Pfam" id="PF17767">
    <property type="entry name" value="NAPRTase_N"/>
    <property type="match status" value="1"/>
</dbReference>
<dbReference type="PANTHER" id="PTHR11098">
    <property type="entry name" value="NICOTINATE PHOSPHORIBOSYLTRANSFERASE"/>
    <property type="match status" value="1"/>
</dbReference>
<dbReference type="InterPro" id="IPR013785">
    <property type="entry name" value="Aldolase_TIM"/>
</dbReference>
<reference evidence="12" key="1">
    <citation type="submission" date="2020-07" db="EMBL/GenBank/DDBJ databases">
        <title>Huge and variable diversity of episymbiotic CPR bacteria and DPANN archaea in groundwater ecosystems.</title>
        <authorList>
            <person name="He C.Y."/>
            <person name="Keren R."/>
            <person name="Whittaker M."/>
            <person name="Farag I.F."/>
            <person name="Doudna J."/>
            <person name="Cate J.H.D."/>
            <person name="Banfield J.F."/>
        </authorList>
    </citation>
    <scope>NUCLEOTIDE SEQUENCE</scope>
    <source>
        <strain evidence="12">NC_groundwater_672_Ag_B-0.1um_62_36</strain>
    </source>
</reference>
<dbReference type="NCBIfam" id="NF006695">
    <property type="entry name" value="PRK09243.1-2"/>
    <property type="match status" value="1"/>
</dbReference>
<comment type="pathway">
    <text evidence="1 9">Cofactor biosynthesis; NAD(+) biosynthesis; nicotinate D-ribonucleotide from nicotinate: step 1/1.</text>
</comment>
<dbReference type="EC" id="6.3.4.21" evidence="3 9"/>
<evidence type="ECO:0000256" key="6">
    <source>
        <dbReference type="ARBA" id="ARBA00022642"/>
    </source>
</evidence>
<evidence type="ECO:0000256" key="3">
    <source>
        <dbReference type="ARBA" id="ARBA00013236"/>
    </source>
</evidence>
<comment type="function">
    <text evidence="9">Catalyzes the first step in the biosynthesis of NAD from nicotinic acid, the ATP-dependent synthesis of beta-nicotinate D-ribonucleotide from nicotinate and 5-phospho-D-ribose 1-phosphate.</text>
</comment>
<evidence type="ECO:0000256" key="5">
    <source>
        <dbReference type="ARBA" id="ARBA00022598"/>
    </source>
</evidence>
<dbReference type="CDD" id="cd01570">
    <property type="entry name" value="NAPRTase_A"/>
    <property type="match status" value="1"/>
</dbReference>
<keyword evidence="6 9" id="KW-0662">Pyridine nucleotide biosynthesis</keyword>
<dbReference type="GO" id="GO:0004516">
    <property type="term" value="F:nicotinate phosphoribosyltransferase activity"/>
    <property type="evidence" value="ECO:0007669"/>
    <property type="project" value="UniProtKB-UniRule"/>
</dbReference>
<gene>
    <name evidence="12" type="ORF">HYY20_10660</name>
</gene>
<dbReference type="Gene3D" id="3.20.140.10">
    <property type="entry name" value="nicotinate phosphoribosyltransferase"/>
    <property type="match status" value="1"/>
</dbReference>
<dbReference type="InterPro" id="IPR041619">
    <property type="entry name" value="NAPRTase_C"/>
</dbReference>
<evidence type="ECO:0000313" key="13">
    <source>
        <dbReference type="Proteomes" id="UP000769766"/>
    </source>
</evidence>
<dbReference type="InterPro" id="IPR036068">
    <property type="entry name" value="Nicotinate_pribotase-like_C"/>
</dbReference>
<dbReference type="NCBIfam" id="NF009131">
    <property type="entry name" value="PRK12484.1"/>
    <property type="match status" value="1"/>
</dbReference>
<evidence type="ECO:0000256" key="7">
    <source>
        <dbReference type="ARBA" id="ARBA00022679"/>
    </source>
</evidence>
<evidence type="ECO:0000259" key="10">
    <source>
        <dbReference type="Pfam" id="PF17767"/>
    </source>
</evidence>
<evidence type="ECO:0000256" key="9">
    <source>
        <dbReference type="RuleBase" id="RU365100"/>
    </source>
</evidence>
<comment type="caution">
    <text evidence="12">The sequence shown here is derived from an EMBL/GenBank/DDBJ whole genome shotgun (WGS) entry which is preliminary data.</text>
</comment>
<dbReference type="AlphaFoldDB" id="A0A932CPV5"/>
<dbReference type="PIRSF" id="PIRSF000484">
    <property type="entry name" value="NAPRT"/>
    <property type="match status" value="1"/>
</dbReference>
<keyword evidence="12" id="KW-0328">Glycosyltransferase</keyword>
<sequence length="519" mass="58073">MNPSHQATAEGILFTDQYQLTMAHLYYRMGLHEMPVQFDHFFRDYPDYGLHKAGYCINAGLEWLLDWMKTAHFRDTDIEYLRRQTGRTGAPTFGNDFLDWLRANGGFDGLSMRAIPEGRVVHPNVPLTVVQGPLAMAQILESSLLNHLNYQTLIATKAARIRDIGRGRVLLEFGLRRGHGKGANAGTRAALIGGADFTSNVGISHVLGYPPKGTHAHSMVQTFITLGEGEIEAFRAYAAVYPDDCLLLVDTINTLESGIPNAIKVFEELRQKGHKPVGIRLDSGDLAYLSIQAAKMLNAAGFPDTSIVLSNDLDELAIWQILTQITEEAPRYGVDPDDLIHRLVYGVGTRLITSHGEPALGGVYKLVALYKQGEWLPAIKISESPLKTPNPGYKHVWRLYDQRGKATADLISLDDEDPLKMDHIILHHPSDHTKQRVLTRGDVTEVEPLLVDVIKEGKQVYDLPHIEAMRQRREADLERLDPGVRRLMNPHIYHVSLTQRLWDLKQALIESVIENSSAP</sequence>
<dbReference type="NCBIfam" id="TIGR01513">
    <property type="entry name" value="NAPRTase_put"/>
    <property type="match status" value="1"/>
</dbReference>
<evidence type="ECO:0000256" key="4">
    <source>
        <dbReference type="ARBA" id="ARBA00022553"/>
    </source>
</evidence>
<dbReference type="Proteomes" id="UP000769766">
    <property type="component" value="Unassembled WGS sequence"/>
</dbReference>
<keyword evidence="5 9" id="KW-0436">Ligase</keyword>
<keyword evidence="4" id="KW-0597">Phosphoprotein</keyword>
<name>A0A932CPV5_UNCTE</name>
<comment type="similarity">
    <text evidence="2 9">Belongs to the NAPRTase family.</text>
</comment>
<proteinExistence type="inferred from homology"/>